<dbReference type="Proteomes" id="UP000015346">
    <property type="component" value="Unassembled WGS sequence"/>
</dbReference>
<evidence type="ECO:0000259" key="10">
    <source>
        <dbReference type="Pfam" id="PF02308"/>
    </source>
</evidence>
<feature type="domain" description="MgtC-like C-terminal" evidence="11">
    <location>
        <begin position="167"/>
        <end position="242"/>
    </location>
</feature>
<dbReference type="EMBL" id="AOLV01000010">
    <property type="protein sequence ID" value="EPX86432.1"/>
    <property type="molecule type" value="Genomic_DNA"/>
</dbReference>
<dbReference type="PRINTS" id="PR01837">
    <property type="entry name" value="MGTCSAPBPROT"/>
</dbReference>
<organism evidence="12 13">
    <name type="scientific">Rubellimicrobium thermophilum DSM 16684</name>
    <dbReference type="NCBI Taxonomy" id="1123069"/>
    <lineage>
        <taxon>Bacteria</taxon>
        <taxon>Pseudomonadati</taxon>
        <taxon>Pseudomonadota</taxon>
        <taxon>Alphaproteobacteria</taxon>
        <taxon>Rhodobacterales</taxon>
        <taxon>Roseobacteraceae</taxon>
        <taxon>Rubellimicrobium</taxon>
    </lineage>
</organism>
<evidence type="ECO:0000256" key="7">
    <source>
        <dbReference type="ARBA" id="ARBA00023136"/>
    </source>
</evidence>
<evidence type="ECO:0000256" key="5">
    <source>
        <dbReference type="ARBA" id="ARBA00022692"/>
    </source>
</evidence>
<evidence type="ECO:0000256" key="6">
    <source>
        <dbReference type="ARBA" id="ARBA00022989"/>
    </source>
</evidence>
<dbReference type="InterPro" id="IPR049177">
    <property type="entry name" value="MgtC_SapB_SrpB_YhiD_N"/>
</dbReference>
<feature type="transmembrane region" description="Helical" evidence="9">
    <location>
        <begin position="53"/>
        <end position="73"/>
    </location>
</feature>
<dbReference type="GO" id="GO:0005886">
    <property type="term" value="C:plasma membrane"/>
    <property type="evidence" value="ECO:0007669"/>
    <property type="project" value="UniProtKB-SubCell"/>
</dbReference>
<evidence type="ECO:0000256" key="2">
    <source>
        <dbReference type="ARBA" id="ARBA00009298"/>
    </source>
</evidence>
<comment type="subcellular location">
    <subcellularLocation>
        <location evidence="9">Cell inner membrane</location>
        <topology evidence="9">Multi-pass membrane protein</topology>
    </subcellularLocation>
    <subcellularLocation>
        <location evidence="1">Cell membrane</location>
        <topology evidence="1">Multi-pass membrane protein</topology>
    </subcellularLocation>
</comment>
<comment type="caution">
    <text evidence="12">The sequence shown here is derived from an EMBL/GenBank/DDBJ whole genome shotgun (WGS) entry which is preliminary data.</text>
</comment>
<dbReference type="STRING" id="1123069.ruthe_01247"/>
<dbReference type="Pfam" id="PF21770">
    <property type="entry name" value="MgtC_SapB_C"/>
    <property type="match status" value="1"/>
</dbReference>
<keyword evidence="9" id="KW-0997">Cell inner membrane</keyword>
<dbReference type="PANTHER" id="PTHR33778">
    <property type="entry name" value="PROTEIN MGTC"/>
    <property type="match status" value="1"/>
</dbReference>
<keyword evidence="13" id="KW-1185">Reference proteome</keyword>
<evidence type="ECO:0000256" key="9">
    <source>
        <dbReference type="RuleBase" id="RU365041"/>
    </source>
</evidence>
<name>S9R3D1_9RHOB</name>
<dbReference type="AlphaFoldDB" id="S9R3D1"/>
<evidence type="ECO:0000256" key="4">
    <source>
        <dbReference type="ARBA" id="ARBA00022475"/>
    </source>
</evidence>
<feature type="domain" description="MgtC/SapB/SrpB/YhiD N-terminal" evidence="10">
    <location>
        <begin position="30"/>
        <end position="151"/>
    </location>
</feature>
<evidence type="ECO:0000256" key="3">
    <source>
        <dbReference type="ARBA" id="ARBA00013833"/>
    </source>
</evidence>
<sequence length="248" mass="25977">MTRQPAKSVMTSVLAWIAIPPPLLSAGMNLFVAMACGAIIGSERQIRQRMAGLRTNALVALGSAAFVTFAALYPDEVSPTRVAAQIVSGIGFLGAGIIFREGFNVHGLNTAATLWCSAGVGMMAGAGAWPHALLLTGFVVFVNLGLRPFVKWLKRHTAAGRPVLRQFRLTLACDPSREGEARAILLSTLAVAGLHLSDLSTVLRDGVLEIVATVGGEGASDAAIEITLARLAAEPGLRRVGWQPAEEG</sequence>
<proteinExistence type="inferred from homology"/>
<evidence type="ECO:0000259" key="11">
    <source>
        <dbReference type="Pfam" id="PF21770"/>
    </source>
</evidence>
<evidence type="ECO:0000313" key="13">
    <source>
        <dbReference type="Proteomes" id="UP000015346"/>
    </source>
</evidence>
<evidence type="ECO:0000256" key="1">
    <source>
        <dbReference type="ARBA" id="ARBA00004651"/>
    </source>
</evidence>
<dbReference type="Gene3D" id="3.30.70.260">
    <property type="match status" value="1"/>
</dbReference>
<protein>
    <recommendedName>
        <fullName evidence="3 9">Protein MgtC</fullName>
    </recommendedName>
</protein>
<comment type="similarity">
    <text evidence="2 9">Belongs to the MgtC/SapB family.</text>
</comment>
<keyword evidence="7 9" id="KW-0472">Membrane</keyword>
<dbReference type="PANTHER" id="PTHR33778:SF3">
    <property type="entry name" value="PROTEIN MGTC"/>
    <property type="match status" value="1"/>
</dbReference>
<dbReference type="PATRIC" id="fig|1123069.3.peg.1218"/>
<accession>S9R3D1</accession>
<dbReference type="InterPro" id="IPR003416">
    <property type="entry name" value="MgtC/SapB/SrpB/YhiD_fam"/>
</dbReference>
<dbReference type="Pfam" id="PF02308">
    <property type="entry name" value="MgtC"/>
    <property type="match status" value="1"/>
</dbReference>
<dbReference type="HOGENOM" id="CLU_079292_0_0_5"/>
<gene>
    <name evidence="12" type="ORF">ruthe_01247</name>
</gene>
<comment type="function">
    <text evidence="8">Virulence factor required for growth in low Mg(2+) medium and for intramacrophage survival. May be involved in regulating membrane potential by activating Na(+)/K(+)-ATPase.</text>
</comment>
<dbReference type="InterPro" id="IPR048640">
    <property type="entry name" value="MgtC-like_C"/>
</dbReference>
<evidence type="ECO:0000256" key="8">
    <source>
        <dbReference type="ARBA" id="ARBA00025369"/>
    </source>
</evidence>
<feature type="transmembrane region" description="Helical" evidence="9">
    <location>
        <begin position="13"/>
        <end position="41"/>
    </location>
</feature>
<keyword evidence="5 9" id="KW-0812">Transmembrane</keyword>
<keyword evidence="4" id="KW-1003">Cell membrane</keyword>
<evidence type="ECO:0000313" key="12">
    <source>
        <dbReference type="EMBL" id="EPX86432.1"/>
    </source>
</evidence>
<reference evidence="12 13" key="1">
    <citation type="journal article" date="2013" name="Stand. Genomic Sci.">
        <title>Genome sequence of the reddish-pigmented Rubellimicrobium thermophilum type strain (DSM 16684(T)), a member of the Roseobacter clade.</title>
        <authorList>
            <person name="Fiebig A."/>
            <person name="Riedel T."/>
            <person name="Gronow S."/>
            <person name="Petersen J."/>
            <person name="Klenk H.P."/>
            <person name="Goker M."/>
        </authorList>
    </citation>
    <scope>NUCLEOTIDE SEQUENCE [LARGE SCALE GENOMIC DNA]</scope>
    <source>
        <strain evidence="12 13">DSM 16684</strain>
    </source>
</reference>
<feature type="transmembrane region" description="Helical" evidence="9">
    <location>
        <begin position="128"/>
        <end position="146"/>
    </location>
</feature>
<keyword evidence="6 9" id="KW-1133">Transmembrane helix</keyword>